<feature type="region of interest" description="Disordered" evidence="1">
    <location>
        <begin position="135"/>
        <end position="155"/>
    </location>
</feature>
<dbReference type="CDD" id="cd11528">
    <property type="entry name" value="NTP-PPase_MazG_Nterm"/>
    <property type="match status" value="1"/>
</dbReference>
<gene>
    <name evidence="3" type="primary">mazG</name>
    <name evidence="3" type="ORF">ACFSKQ_10355</name>
</gene>
<organism evidence="3 4">
    <name type="scientific">Aureimonas populi</name>
    <dbReference type="NCBI Taxonomy" id="1701758"/>
    <lineage>
        <taxon>Bacteria</taxon>
        <taxon>Pseudomonadati</taxon>
        <taxon>Pseudomonadota</taxon>
        <taxon>Alphaproteobacteria</taxon>
        <taxon>Hyphomicrobiales</taxon>
        <taxon>Aurantimonadaceae</taxon>
        <taxon>Aureimonas</taxon>
    </lineage>
</organism>
<dbReference type="RefSeq" id="WP_209736300.1">
    <property type="nucleotide sequence ID" value="NZ_CP072611.1"/>
</dbReference>
<keyword evidence="4" id="KW-1185">Reference proteome</keyword>
<dbReference type="EMBL" id="JBHUIJ010000012">
    <property type="protein sequence ID" value="MFD2237860.1"/>
    <property type="molecule type" value="Genomic_DNA"/>
</dbReference>
<comment type="caution">
    <text evidence="3">The sequence shown here is derived from an EMBL/GenBank/DDBJ whole genome shotgun (WGS) entry which is preliminary data.</text>
</comment>
<dbReference type="NCBIfam" id="TIGR00444">
    <property type="entry name" value="mazG"/>
    <property type="match status" value="1"/>
</dbReference>
<dbReference type="InterPro" id="IPR004518">
    <property type="entry name" value="MazG-like_dom"/>
</dbReference>
<dbReference type="EC" id="3.6.1.9" evidence="3"/>
<dbReference type="InterPro" id="IPR048011">
    <property type="entry name" value="NTP-PPase_MazG-like_C"/>
</dbReference>
<dbReference type="Proteomes" id="UP001597371">
    <property type="component" value="Unassembled WGS sequence"/>
</dbReference>
<evidence type="ECO:0000256" key="1">
    <source>
        <dbReference type="SAM" id="MobiDB-lite"/>
    </source>
</evidence>
<dbReference type="SUPFAM" id="SSF101386">
    <property type="entry name" value="all-alpha NTP pyrophosphatases"/>
    <property type="match status" value="2"/>
</dbReference>
<reference evidence="4" key="1">
    <citation type="journal article" date="2019" name="Int. J. Syst. Evol. Microbiol.">
        <title>The Global Catalogue of Microorganisms (GCM) 10K type strain sequencing project: providing services to taxonomists for standard genome sequencing and annotation.</title>
        <authorList>
            <consortium name="The Broad Institute Genomics Platform"/>
            <consortium name="The Broad Institute Genome Sequencing Center for Infectious Disease"/>
            <person name="Wu L."/>
            <person name="Ma J."/>
        </authorList>
    </citation>
    <scope>NUCLEOTIDE SEQUENCE [LARGE SCALE GENOMIC DNA]</scope>
    <source>
        <strain evidence="4">ZS-35-S2</strain>
    </source>
</reference>
<dbReference type="PANTHER" id="PTHR30522:SF0">
    <property type="entry name" value="NUCLEOSIDE TRIPHOSPHATE PYROPHOSPHOHYDROLASE"/>
    <property type="match status" value="1"/>
</dbReference>
<evidence type="ECO:0000313" key="4">
    <source>
        <dbReference type="Proteomes" id="UP001597371"/>
    </source>
</evidence>
<protein>
    <submittedName>
        <fullName evidence="3">Nucleoside triphosphate pyrophosphohydrolase</fullName>
        <ecNumber evidence="3">3.6.1.9</ecNumber>
    </submittedName>
</protein>
<evidence type="ECO:0000313" key="3">
    <source>
        <dbReference type="EMBL" id="MFD2237860.1"/>
    </source>
</evidence>
<dbReference type="NCBIfam" id="NF007113">
    <property type="entry name" value="PRK09562.1"/>
    <property type="match status" value="1"/>
</dbReference>
<dbReference type="InterPro" id="IPR048015">
    <property type="entry name" value="NTP-PPase_MazG-like_N"/>
</dbReference>
<feature type="domain" description="NTP pyrophosphohydrolase MazG-like" evidence="2">
    <location>
        <begin position="30"/>
        <end position="103"/>
    </location>
</feature>
<dbReference type="PANTHER" id="PTHR30522">
    <property type="entry name" value="NUCLEOSIDE TRIPHOSPHATE PYROPHOSPHOHYDROLASE"/>
    <property type="match status" value="1"/>
</dbReference>
<name>A0ABW5CKP9_9HYPH</name>
<dbReference type="InterPro" id="IPR011551">
    <property type="entry name" value="NTP_PyrPHydrolase_MazG"/>
</dbReference>
<dbReference type="GO" id="GO:0047429">
    <property type="term" value="F:nucleoside triphosphate diphosphatase activity"/>
    <property type="evidence" value="ECO:0007669"/>
    <property type="project" value="UniProtKB-EC"/>
</dbReference>
<evidence type="ECO:0000259" key="2">
    <source>
        <dbReference type="Pfam" id="PF03819"/>
    </source>
</evidence>
<keyword evidence="3" id="KW-0378">Hydrolase</keyword>
<dbReference type="Gene3D" id="1.10.287.1080">
    <property type="entry name" value="MazG-like"/>
    <property type="match status" value="2"/>
</dbReference>
<proteinExistence type="predicted"/>
<dbReference type="CDD" id="cd11529">
    <property type="entry name" value="NTP-PPase_MazG_Cterm"/>
    <property type="match status" value="1"/>
</dbReference>
<accession>A0ABW5CKP9</accession>
<feature type="domain" description="NTP pyrophosphohydrolase MazG-like" evidence="2">
    <location>
        <begin position="195"/>
        <end position="254"/>
    </location>
</feature>
<sequence>MQPSRDVTRLVEIMRALRDPQAGCPWDVEQDFDSIVPFTIEETYEVVDAIERRDPDDLREELGDLLLQVVYFAQLAAEAELFDFSDVVETVTTKMIRRHPHVFGDAQARNADAAQIHWARIKAEEKAARASLHAERATRNASGMGNPEWPGSPEPDGKLALLDAVAGSFPALMLAQKIQAKAASVGFDWTEPAPILDKLREEADELAVALVQEDRDAQEDELGDILFCAVNLGRRLDIEPEKALRRTVMKFRERFGKVERALITQGRSLSEASLPEMEALWQAAKRDEGTTQTVAPGSA</sequence>
<dbReference type="Pfam" id="PF03819">
    <property type="entry name" value="MazG"/>
    <property type="match status" value="2"/>
</dbReference>